<keyword evidence="2" id="KW-0328">Glycosyltransferase</keyword>
<feature type="transmembrane region" description="Helical" evidence="12">
    <location>
        <begin position="89"/>
        <end position="106"/>
    </location>
</feature>
<dbReference type="AlphaFoldDB" id="T0Z3J3"/>
<keyword evidence="5" id="KW-0133">Cell shape</keyword>
<keyword evidence="7 12" id="KW-1133">Transmembrane helix</keyword>
<dbReference type="GO" id="GO:0009252">
    <property type="term" value="P:peptidoglycan biosynthetic process"/>
    <property type="evidence" value="ECO:0007669"/>
    <property type="project" value="UniProtKB-KW"/>
</dbReference>
<evidence type="ECO:0000256" key="3">
    <source>
        <dbReference type="ARBA" id="ARBA00022679"/>
    </source>
</evidence>
<feature type="transmembrane region" description="Helical" evidence="12">
    <location>
        <begin position="59"/>
        <end position="77"/>
    </location>
</feature>
<evidence type="ECO:0000256" key="10">
    <source>
        <dbReference type="ARBA" id="ARBA00044770"/>
    </source>
</evidence>
<protein>
    <recommendedName>
        <fullName evidence="10">peptidoglycan glycosyltransferase</fullName>
        <ecNumber evidence="10">2.4.99.28</ecNumber>
    </recommendedName>
    <alternativeName>
        <fullName evidence="9">Peptidoglycan polymerase</fullName>
    </alternativeName>
</protein>
<dbReference type="PANTHER" id="PTHR30474:SF2">
    <property type="entry name" value="PEPTIDOGLYCAN GLYCOSYLTRANSFERASE FTSW-RELATED"/>
    <property type="match status" value="1"/>
</dbReference>
<dbReference type="Pfam" id="PF01098">
    <property type="entry name" value="FTSW_RODA_SPOVE"/>
    <property type="match status" value="1"/>
</dbReference>
<comment type="caution">
    <text evidence="13">The sequence shown here is derived from an EMBL/GenBank/DDBJ whole genome shotgun (WGS) entry which is preliminary data.</text>
</comment>
<accession>T0Z3J3</accession>
<organism evidence="13">
    <name type="scientific">mine drainage metagenome</name>
    <dbReference type="NCBI Taxonomy" id="410659"/>
    <lineage>
        <taxon>unclassified sequences</taxon>
        <taxon>metagenomes</taxon>
        <taxon>ecological metagenomes</taxon>
    </lineage>
</organism>
<evidence type="ECO:0000256" key="2">
    <source>
        <dbReference type="ARBA" id="ARBA00022676"/>
    </source>
</evidence>
<evidence type="ECO:0000256" key="9">
    <source>
        <dbReference type="ARBA" id="ARBA00032370"/>
    </source>
</evidence>
<dbReference type="EC" id="2.4.99.28" evidence="10"/>
<evidence type="ECO:0000256" key="6">
    <source>
        <dbReference type="ARBA" id="ARBA00022984"/>
    </source>
</evidence>
<evidence type="ECO:0000256" key="1">
    <source>
        <dbReference type="ARBA" id="ARBA00004141"/>
    </source>
</evidence>
<keyword evidence="3" id="KW-0808">Transferase</keyword>
<evidence type="ECO:0000313" key="13">
    <source>
        <dbReference type="EMBL" id="EQD38887.1"/>
    </source>
</evidence>
<evidence type="ECO:0000256" key="4">
    <source>
        <dbReference type="ARBA" id="ARBA00022692"/>
    </source>
</evidence>
<evidence type="ECO:0000256" key="5">
    <source>
        <dbReference type="ARBA" id="ARBA00022960"/>
    </source>
</evidence>
<evidence type="ECO:0000256" key="12">
    <source>
        <dbReference type="SAM" id="Phobius"/>
    </source>
</evidence>
<dbReference type="PANTHER" id="PTHR30474">
    <property type="entry name" value="CELL CYCLE PROTEIN"/>
    <property type="match status" value="1"/>
</dbReference>
<reference evidence="13" key="1">
    <citation type="submission" date="2013-08" db="EMBL/GenBank/DDBJ databases">
        <authorList>
            <person name="Mendez C."/>
            <person name="Richter M."/>
            <person name="Ferrer M."/>
            <person name="Sanchez J."/>
        </authorList>
    </citation>
    <scope>NUCLEOTIDE SEQUENCE</scope>
</reference>
<dbReference type="GO" id="GO:0008955">
    <property type="term" value="F:peptidoglycan glycosyltransferase activity"/>
    <property type="evidence" value="ECO:0007669"/>
    <property type="project" value="UniProtKB-EC"/>
</dbReference>
<keyword evidence="4 12" id="KW-0812">Transmembrane</keyword>
<dbReference type="InterPro" id="IPR001182">
    <property type="entry name" value="FtsW/RodA"/>
</dbReference>
<feature type="non-terminal residue" evidence="13">
    <location>
        <position position="1"/>
    </location>
</feature>
<dbReference type="EMBL" id="AUZZ01008154">
    <property type="protein sequence ID" value="EQD38887.1"/>
    <property type="molecule type" value="Genomic_DNA"/>
</dbReference>
<evidence type="ECO:0000256" key="7">
    <source>
        <dbReference type="ARBA" id="ARBA00022989"/>
    </source>
</evidence>
<dbReference type="GO" id="GO:0015648">
    <property type="term" value="F:lipid-linked peptidoglycan transporter activity"/>
    <property type="evidence" value="ECO:0007669"/>
    <property type="project" value="TreeGrafter"/>
</dbReference>
<reference evidence="13" key="2">
    <citation type="journal article" date="2014" name="ISME J.">
        <title>Microbial stratification in low pH oxic and suboxic macroscopic growths along an acid mine drainage.</title>
        <authorList>
            <person name="Mendez-Garcia C."/>
            <person name="Mesa V."/>
            <person name="Sprenger R.R."/>
            <person name="Richter M."/>
            <person name="Diez M.S."/>
            <person name="Solano J."/>
            <person name="Bargiela R."/>
            <person name="Golyshina O.V."/>
            <person name="Manteca A."/>
            <person name="Ramos J.L."/>
            <person name="Gallego J.R."/>
            <person name="Llorente I."/>
            <person name="Martins Dos Santos V.A."/>
            <person name="Jensen O.N."/>
            <person name="Pelaez A.I."/>
            <person name="Sanchez J."/>
            <person name="Ferrer M."/>
        </authorList>
    </citation>
    <scope>NUCLEOTIDE SEQUENCE</scope>
</reference>
<evidence type="ECO:0000256" key="8">
    <source>
        <dbReference type="ARBA" id="ARBA00023136"/>
    </source>
</evidence>
<feature type="transmembrane region" description="Helical" evidence="12">
    <location>
        <begin position="21"/>
        <end position="47"/>
    </location>
</feature>
<dbReference type="GO" id="GO:0032153">
    <property type="term" value="C:cell division site"/>
    <property type="evidence" value="ECO:0007669"/>
    <property type="project" value="TreeGrafter"/>
</dbReference>
<gene>
    <name evidence="13" type="ORF">B2A_11307</name>
</gene>
<keyword evidence="6" id="KW-0573">Peptidoglycan synthesis</keyword>
<feature type="non-terminal residue" evidence="13">
    <location>
        <position position="157"/>
    </location>
</feature>
<dbReference type="GO" id="GO:0005886">
    <property type="term" value="C:plasma membrane"/>
    <property type="evidence" value="ECO:0007669"/>
    <property type="project" value="TreeGrafter"/>
</dbReference>
<name>T0Z3J3_9ZZZZ</name>
<comment type="catalytic activity">
    <reaction evidence="11">
        <text>[GlcNAc-(1-&gt;4)-Mur2Ac(oyl-L-Ala-gamma-D-Glu-L-Lys-D-Ala-D-Ala)](n)-di-trans,octa-cis-undecaprenyl diphosphate + beta-D-GlcNAc-(1-&gt;4)-Mur2Ac(oyl-L-Ala-gamma-D-Glu-L-Lys-D-Ala-D-Ala)-di-trans,octa-cis-undecaprenyl diphosphate = [GlcNAc-(1-&gt;4)-Mur2Ac(oyl-L-Ala-gamma-D-Glu-L-Lys-D-Ala-D-Ala)](n+1)-di-trans,octa-cis-undecaprenyl diphosphate + di-trans,octa-cis-undecaprenyl diphosphate + H(+)</text>
        <dbReference type="Rhea" id="RHEA:23708"/>
        <dbReference type="Rhea" id="RHEA-COMP:9602"/>
        <dbReference type="Rhea" id="RHEA-COMP:9603"/>
        <dbReference type="ChEBI" id="CHEBI:15378"/>
        <dbReference type="ChEBI" id="CHEBI:58405"/>
        <dbReference type="ChEBI" id="CHEBI:60033"/>
        <dbReference type="ChEBI" id="CHEBI:78435"/>
        <dbReference type="EC" id="2.4.99.28"/>
    </reaction>
</comment>
<evidence type="ECO:0000256" key="11">
    <source>
        <dbReference type="ARBA" id="ARBA00049902"/>
    </source>
</evidence>
<dbReference type="GO" id="GO:0051301">
    <property type="term" value="P:cell division"/>
    <property type="evidence" value="ECO:0007669"/>
    <property type="project" value="InterPro"/>
</dbReference>
<feature type="transmembrane region" description="Helical" evidence="12">
    <location>
        <begin position="118"/>
        <end position="138"/>
    </location>
</feature>
<sequence length="157" mass="16964">QRTAMSFARSSVRGRAVFVDPVTLALVLAILLFGLIMLTSASISIAGRDTGNPFYFIERQLIAVLIGVAGGIAAFCLKCERLERLSPALLVMATLLLLAVLVPGLGERVNGGRRWLHLAGFSFQISDLARILVLIYVASYAARRQDELADSFGGLDR</sequence>
<keyword evidence="8 12" id="KW-0472">Membrane</keyword>
<dbReference type="GO" id="GO:0008360">
    <property type="term" value="P:regulation of cell shape"/>
    <property type="evidence" value="ECO:0007669"/>
    <property type="project" value="UniProtKB-KW"/>
</dbReference>
<proteinExistence type="predicted"/>
<comment type="subcellular location">
    <subcellularLocation>
        <location evidence="1">Membrane</location>
        <topology evidence="1">Multi-pass membrane protein</topology>
    </subcellularLocation>
</comment>